<dbReference type="Pfam" id="PF17921">
    <property type="entry name" value="Integrase_H2C2"/>
    <property type="match status" value="1"/>
</dbReference>
<gene>
    <name evidence="4" type="ORF">O181_076301</name>
</gene>
<dbReference type="GO" id="GO:0005634">
    <property type="term" value="C:nucleus"/>
    <property type="evidence" value="ECO:0007669"/>
    <property type="project" value="UniProtKB-ARBA"/>
</dbReference>
<dbReference type="InterPro" id="IPR050951">
    <property type="entry name" value="Retrovirus_Pol_polyprotein"/>
</dbReference>
<proteinExistence type="predicted"/>
<dbReference type="OrthoDB" id="10068564at2759"/>
<dbReference type="PANTHER" id="PTHR37984">
    <property type="entry name" value="PROTEIN CBG26694"/>
    <property type="match status" value="1"/>
</dbReference>
<dbReference type="PANTHER" id="PTHR37984:SF5">
    <property type="entry name" value="PROTEIN NYNRIN-LIKE"/>
    <property type="match status" value="1"/>
</dbReference>
<evidence type="ECO:0000256" key="1">
    <source>
        <dbReference type="ARBA" id="ARBA00022884"/>
    </source>
</evidence>
<organism evidence="4 5">
    <name type="scientific">Austropuccinia psidii MF-1</name>
    <dbReference type="NCBI Taxonomy" id="1389203"/>
    <lineage>
        <taxon>Eukaryota</taxon>
        <taxon>Fungi</taxon>
        <taxon>Dikarya</taxon>
        <taxon>Basidiomycota</taxon>
        <taxon>Pucciniomycotina</taxon>
        <taxon>Pucciniomycetes</taxon>
        <taxon>Pucciniales</taxon>
        <taxon>Sphaerophragmiaceae</taxon>
        <taxon>Austropuccinia</taxon>
    </lineage>
</organism>
<feature type="region of interest" description="Disordered" evidence="2">
    <location>
        <begin position="331"/>
        <end position="350"/>
    </location>
</feature>
<dbReference type="AlphaFoldDB" id="A0A9Q3FFZ8"/>
<accession>A0A9Q3FFZ8</accession>
<reference evidence="4" key="1">
    <citation type="submission" date="2021-03" db="EMBL/GenBank/DDBJ databases">
        <title>Draft genome sequence of rust myrtle Austropuccinia psidii MF-1, a brazilian biotype.</title>
        <authorList>
            <person name="Quecine M.C."/>
            <person name="Pachon D.M.R."/>
            <person name="Bonatelli M.L."/>
            <person name="Correr F.H."/>
            <person name="Franceschini L.M."/>
            <person name="Leite T.F."/>
            <person name="Margarido G.R.A."/>
            <person name="Almeida C.A."/>
            <person name="Ferrarezi J.A."/>
            <person name="Labate C.A."/>
        </authorList>
    </citation>
    <scope>NUCLEOTIDE SEQUENCE</scope>
    <source>
        <strain evidence="4">MF-1</strain>
    </source>
</reference>
<keyword evidence="1" id="KW-0694">RNA-binding</keyword>
<dbReference type="PROSITE" id="PS50994">
    <property type="entry name" value="INTEGRASE"/>
    <property type="match status" value="1"/>
</dbReference>
<evidence type="ECO:0000256" key="2">
    <source>
        <dbReference type="SAM" id="MobiDB-lite"/>
    </source>
</evidence>
<feature type="domain" description="Integrase catalytic" evidence="3">
    <location>
        <begin position="55"/>
        <end position="225"/>
    </location>
</feature>
<dbReference type="SUPFAM" id="SSF53098">
    <property type="entry name" value="Ribonuclease H-like"/>
    <property type="match status" value="1"/>
</dbReference>
<dbReference type="InterPro" id="IPR012337">
    <property type="entry name" value="RNaseH-like_sf"/>
</dbReference>
<dbReference type="Gene3D" id="3.30.420.10">
    <property type="entry name" value="Ribonuclease H-like superfamily/Ribonuclease H"/>
    <property type="match status" value="1"/>
</dbReference>
<dbReference type="InterPro" id="IPR001584">
    <property type="entry name" value="Integrase_cat-core"/>
</dbReference>
<sequence length="416" mass="48548">MGHMSEDRTKERVASTAWWPKWEQELSEYINTCERCQKANRKHGKKYGLLQHIEEPKHPWETINMDWVTGLVPGGKENFNDCLIIVDRFRKSVRCLQCHKEDTAMDTALLFWNNIMSTCGVPKSIISDREPKFTSEFWTNLYDMLGTKLALFIAYNPQTDGLAERMIQTMENILRRFCAYGMEYKYHEGYTHDLVTLLPEVQMVYNTSKHSTTGKSPSLVEKGWNSLLPVDDLKKNILTIHPTAKDFHDMWKKACDTASKCISEAKEYNKQRWDKTHMEPDFKEEDQVLVSTLNFSNLKGPKKMRDSFLGPFTIIKLIGKNAVEPYFQTEEDKFPSRKKNPTPPEIVEVEDSPGPVRKIIKARKIRLNGKDQRQYLVRFKNQTADKEKWLAEYAIPDGNLHLKSFRASRRTEQSHQ</sequence>
<protein>
    <recommendedName>
        <fullName evidence="3">Integrase catalytic domain-containing protein</fullName>
    </recommendedName>
</protein>
<evidence type="ECO:0000313" key="4">
    <source>
        <dbReference type="EMBL" id="MBW0536586.1"/>
    </source>
</evidence>
<dbReference type="EMBL" id="AVOT02041297">
    <property type="protein sequence ID" value="MBW0536586.1"/>
    <property type="molecule type" value="Genomic_DNA"/>
</dbReference>
<keyword evidence="5" id="KW-1185">Reference proteome</keyword>
<dbReference type="Gene3D" id="1.10.340.70">
    <property type="match status" value="1"/>
</dbReference>
<dbReference type="InterPro" id="IPR041588">
    <property type="entry name" value="Integrase_H2C2"/>
</dbReference>
<dbReference type="InterPro" id="IPR036397">
    <property type="entry name" value="RNaseH_sf"/>
</dbReference>
<dbReference type="GO" id="GO:0003723">
    <property type="term" value="F:RNA binding"/>
    <property type="evidence" value="ECO:0007669"/>
    <property type="project" value="UniProtKB-KW"/>
</dbReference>
<dbReference type="GO" id="GO:0015074">
    <property type="term" value="P:DNA integration"/>
    <property type="evidence" value="ECO:0007669"/>
    <property type="project" value="InterPro"/>
</dbReference>
<name>A0A9Q3FFZ8_9BASI</name>
<evidence type="ECO:0000313" key="5">
    <source>
        <dbReference type="Proteomes" id="UP000765509"/>
    </source>
</evidence>
<evidence type="ECO:0000259" key="3">
    <source>
        <dbReference type="PROSITE" id="PS50994"/>
    </source>
</evidence>
<comment type="caution">
    <text evidence="4">The sequence shown here is derived from an EMBL/GenBank/DDBJ whole genome shotgun (WGS) entry which is preliminary data.</text>
</comment>
<dbReference type="Proteomes" id="UP000765509">
    <property type="component" value="Unassembled WGS sequence"/>
</dbReference>